<gene>
    <name evidence="3" type="ORF">FNF29_00579</name>
</gene>
<feature type="domain" description="Rab-GAP TBC" evidence="2">
    <location>
        <begin position="1"/>
        <end position="168"/>
    </location>
</feature>
<evidence type="ECO:0000313" key="3">
    <source>
        <dbReference type="EMBL" id="KAA0157227.1"/>
    </source>
</evidence>
<sequence>MPRPDRSRSEELVEYRRIISVDVPRTFHFSECAAFGPEARKEYAANLTDVLVAAVERSAAVHYYQGLNSVAAAALLAKGKDEAQVFVDAFLRVHGAPFCAATLQETQAVLGLVARLVQLLDPSLAKLVDSDPVLAQYTSALGPLMTWHTHGSESAKEASIWLKELSSRHPLAAVYVAAAEVIGQRTPLRRAMTAPSMEARCAAYGLIGKAALAYTVKAAARVWDSLSGSAAGAVGTVSSWLVAP</sequence>
<evidence type="ECO:0000313" key="4">
    <source>
        <dbReference type="Proteomes" id="UP000323011"/>
    </source>
</evidence>
<dbReference type="GO" id="GO:0005789">
    <property type="term" value="C:endoplasmic reticulum membrane"/>
    <property type="evidence" value="ECO:0007669"/>
    <property type="project" value="TreeGrafter"/>
</dbReference>
<dbReference type="PROSITE" id="PS50086">
    <property type="entry name" value="TBC_RABGAP"/>
    <property type="match status" value="1"/>
</dbReference>
<dbReference type="PANTHER" id="PTHR20913:SF7">
    <property type="entry name" value="RE60063P"/>
    <property type="match status" value="1"/>
</dbReference>
<accession>A0A5A8CXR3</accession>
<dbReference type="Gene3D" id="1.10.472.80">
    <property type="entry name" value="Ypt/Rab-GAP domain of gyp1p, domain 3"/>
    <property type="match status" value="1"/>
</dbReference>
<evidence type="ECO:0000256" key="1">
    <source>
        <dbReference type="ARBA" id="ARBA00022468"/>
    </source>
</evidence>
<evidence type="ECO:0000259" key="2">
    <source>
        <dbReference type="PROSITE" id="PS50086"/>
    </source>
</evidence>
<dbReference type="Proteomes" id="UP000323011">
    <property type="component" value="Unassembled WGS sequence"/>
</dbReference>
<keyword evidence="1" id="KW-0343">GTPase activation</keyword>
<dbReference type="EMBL" id="VLTN01000002">
    <property type="protein sequence ID" value="KAA0157227.1"/>
    <property type="molecule type" value="Genomic_DNA"/>
</dbReference>
<dbReference type="Gene3D" id="1.10.8.270">
    <property type="entry name" value="putative rabgap domain of human tbc1 domain family member 14 like domains"/>
    <property type="match status" value="1"/>
</dbReference>
<name>A0A5A8CXR3_CAFRO</name>
<comment type="caution">
    <text evidence="3">The sequence shown here is derived from an EMBL/GenBank/DDBJ whole genome shotgun (WGS) entry which is preliminary data.</text>
</comment>
<dbReference type="InterPro" id="IPR035969">
    <property type="entry name" value="Rab-GAP_TBC_sf"/>
</dbReference>
<organism evidence="3 4">
    <name type="scientific">Cafeteria roenbergensis</name>
    <name type="common">Marine flagellate</name>
    <dbReference type="NCBI Taxonomy" id="33653"/>
    <lineage>
        <taxon>Eukaryota</taxon>
        <taxon>Sar</taxon>
        <taxon>Stramenopiles</taxon>
        <taxon>Bigyra</taxon>
        <taxon>Opalozoa</taxon>
        <taxon>Bicosoecida</taxon>
        <taxon>Cafeteriaceae</taxon>
        <taxon>Cafeteria</taxon>
    </lineage>
</organism>
<keyword evidence="4" id="KW-1185">Reference proteome</keyword>
<dbReference type="GO" id="GO:0005096">
    <property type="term" value="F:GTPase activator activity"/>
    <property type="evidence" value="ECO:0007669"/>
    <property type="project" value="UniProtKB-KW"/>
</dbReference>
<dbReference type="PANTHER" id="PTHR20913">
    <property type="entry name" value="TBC1 DOMAIN FAMILY MEMBER 20/GTPASE"/>
    <property type="match status" value="1"/>
</dbReference>
<protein>
    <recommendedName>
        <fullName evidence="2">Rab-GAP TBC domain-containing protein</fullName>
    </recommendedName>
</protein>
<reference evidence="3 4" key="1">
    <citation type="submission" date="2019-07" db="EMBL/GenBank/DDBJ databases">
        <title>Genomes of Cafeteria roenbergensis.</title>
        <authorList>
            <person name="Fischer M.G."/>
            <person name="Hackl T."/>
            <person name="Roman M."/>
        </authorList>
    </citation>
    <scope>NUCLEOTIDE SEQUENCE [LARGE SCALE GENOMIC DNA]</scope>
    <source>
        <strain evidence="3 4">BVI</strain>
    </source>
</reference>
<dbReference type="AlphaFoldDB" id="A0A5A8CXR3"/>
<dbReference type="Pfam" id="PF00566">
    <property type="entry name" value="RabGAP-TBC"/>
    <property type="match status" value="1"/>
</dbReference>
<dbReference type="InterPro" id="IPR045913">
    <property type="entry name" value="TBC20/Gyp8-like"/>
</dbReference>
<dbReference type="GO" id="GO:0006888">
    <property type="term" value="P:endoplasmic reticulum to Golgi vesicle-mediated transport"/>
    <property type="evidence" value="ECO:0007669"/>
    <property type="project" value="TreeGrafter"/>
</dbReference>
<proteinExistence type="predicted"/>
<dbReference type="SUPFAM" id="SSF47923">
    <property type="entry name" value="Ypt/Rab-GAP domain of gyp1p"/>
    <property type="match status" value="1"/>
</dbReference>
<dbReference type="InterPro" id="IPR000195">
    <property type="entry name" value="Rab-GAP-TBC_dom"/>
</dbReference>